<keyword evidence="3" id="KW-1185">Reference proteome</keyword>
<proteinExistence type="predicted"/>
<feature type="compositionally biased region" description="Basic and acidic residues" evidence="1">
    <location>
        <begin position="95"/>
        <end position="123"/>
    </location>
</feature>
<feature type="region of interest" description="Disordered" evidence="1">
    <location>
        <begin position="95"/>
        <end position="131"/>
    </location>
</feature>
<dbReference type="EMBL" id="NBII01000006">
    <property type="protein sequence ID" value="PAV17793.1"/>
    <property type="molecule type" value="Genomic_DNA"/>
</dbReference>
<comment type="caution">
    <text evidence="2">The sequence shown here is derived from an EMBL/GenBank/DDBJ whole genome shotgun (WGS) entry which is preliminary data.</text>
</comment>
<reference evidence="2 3" key="1">
    <citation type="journal article" date="2017" name="Mol. Ecol.">
        <title>Comparative and population genomic landscape of Phellinus noxius: A hypervariable fungus causing root rot in trees.</title>
        <authorList>
            <person name="Chung C.L."/>
            <person name="Lee T.J."/>
            <person name="Akiba M."/>
            <person name="Lee H.H."/>
            <person name="Kuo T.H."/>
            <person name="Liu D."/>
            <person name="Ke H.M."/>
            <person name="Yokoi T."/>
            <person name="Roa M.B."/>
            <person name="Lu M.J."/>
            <person name="Chang Y.Y."/>
            <person name="Ann P.J."/>
            <person name="Tsai J.N."/>
            <person name="Chen C.Y."/>
            <person name="Tzean S.S."/>
            <person name="Ota Y."/>
            <person name="Hattori T."/>
            <person name="Sahashi N."/>
            <person name="Liou R.F."/>
            <person name="Kikuchi T."/>
            <person name="Tsai I.J."/>
        </authorList>
    </citation>
    <scope>NUCLEOTIDE SEQUENCE [LARGE SCALE GENOMIC DNA]</scope>
    <source>
        <strain evidence="2 3">FFPRI411160</strain>
    </source>
</reference>
<accession>A0A286UDX6</accession>
<dbReference type="AlphaFoldDB" id="A0A286UDX6"/>
<evidence type="ECO:0000313" key="3">
    <source>
        <dbReference type="Proteomes" id="UP000217199"/>
    </source>
</evidence>
<protein>
    <submittedName>
        <fullName evidence="2">Uncharacterized protein</fullName>
    </submittedName>
</protein>
<evidence type="ECO:0000313" key="2">
    <source>
        <dbReference type="EMBL" id="PAV17793.1"/>
    </source>
</evidence>
<dbReference type="Proteomes" id="UP000217199">
    <property type="component" value="Unassembled WGS sequence"/>
</dbReference>
<name>A0A286UDX6_9AGAM</name>
<organism evidence="2 3">
    <name type="scientific">Pyrrhoderma noxium</name>
    <dbReference type="NCBI Taxonomy" id="2282107"/>
    <lineage>
        <taxon>Eukaryota</taxon>
        <taxon>Fungi</taxon>
        <taxon>Dikarya</taxon>
        <taxon>Basidiomycota</taxon>
        <taxon>Agaricomycotina</taxon>
        <taxon>Agaricomycetes</taxon>
        <taxon>Hymenochaetales</taxon>
        <taxon>Hymenochaetaceae</taxon>
        <taxon>Pyrrhoderma</taxon>
    </lineage>
</organism>
<sequence length="131" mass="15709">MNSGITYDQLRLQDVQELLRCNEETFLRKLQAKTNHMLQSRKESQRGQPLRPGDKVRYKYSVTNWRNFPEKDSEKDVKNYITSVLKERRTKLIKEHMETRKAEQVIKEQEEGSPEKRRKRESESTLPSWLA</sequence>
<gene>
    <name evidence="2" type="ORF">PNOK_0627900</name>
</gene>
<dbReference type="InParanoid" id="A0A286UDX6"/>
<evidence type="ECO:0000256" key="1">
    <source>
        <dbReference type="SAM" id="MobiDB-lite"/>
    </source>
</evidence>
<feature type="region of interest" description="Disordered" evidence="1">
    <location>
        <begin position="35"/>
        <end position="54"/>
    </location>
</feature>